<keyword evidence="2" id="KW-1185">Reference proteome</keyword>
<dbReference type="EMBL" id="JAYMGO010000003">
    <property type="protein sequence ID" value="KAL1279034.1"/>
    <property type="molecule type" value="Genomic_DNA"/>
</dbReference>
<dbReference type="PANTHER" id="PTHR31025:SF29">
    <property type="entry name" value="SI:CH211-196P9.1"/>
    <property type="match status" value="1"/>
</dbReference>
<proteinExistence type="predicted"/>
<protein>
    <recommendedName>
        <fullName evidence="3">TLDc domain-containing protein</fullName>
    </recommendedName>
</protein>
<dbReference type="PANTHER" id="PTHR31025">
    <property type="entry name" value="SI:CH211-196P9.1-RELATED"/>
    <property type="match status" value="1"/>
</dbReference>
<comment type="caution">
    <text evidence="1">The sequence shown here is derived from an EMBL/GenBank/DDBJ whole genome shotgun (WGS) entry which is preliminary data.</text>
</comment>
<evidence type="ECO:0008006" key="3">
    <source>
        <dbReference type="Google" id="ProtNLM"/>
    </source>
</evidence>
<reference evidence="1 2" key="1">
    <citation type="submission" date="2023-09" db="EMBL/GenBank/DDBJ databases">
        <authorList>
            <person name="Wang M."/>
        </authorList>
    </citation>
    <scope>NUCLEOTIDE SEQUENCE [LARGE SCALE GENOMIC DNA]</scope>
    <source>
        <strain evidence="1">GT-2023</strain>
        <tissue evidence="1">Liver</tissue>
    </source>
</reference>
<evidence type="ECO:0000313" key="1">
    <source>
        <dbReference type="EMBL" id="KAL1279034.1"/>
    </source>
</evidence>
<dbReference type="Proteomes" id="UP001558613">
    <property type="component" value="Unassembled WGS sequence"/>
</dbReference>
<organism evidence="1 2">
    <name type="scientific">Cirrhinus molitorella</name>
    <name type="common">mud carp</name>
    <dbReference type="NCBI Taxonomy" id="172907"/>
    <lineage>
        <taxon>Eukaryota</taxon>
        <taxon>Metazoa</taxon>
        <taxon>Chordata</taxon>
        <taxon>Craniata</taxon>
        <taxon>Vertebrata</taxon>
        <taxon>Euteleostomi</taxon>
        <taxon>Actinopterygii</taxon>
        <taxon>Neopterygii</taxon>
        <taxon>Teleostei</taxon>
        <taxon>Ostariophysi</taxon>
        <taxon>Cypriniformes</taxon>
        <taxon>Cyprinidae</taxon>
        <taxon>Labeoninae</taxon>
        <taxon>Labeonini</taxon>
        <taxon>Cirrhinus</taxon>
    </lineage>
</organism>
<accession>A0ABR3NQ36</accession>
<name>A0ABR3NQ36_9TELE</name>
<evidence type="ECO:0000313" key="2">
    <source>
        <dbReference type="Proteomes" id="UP001558613"/>
    </source>
</evidence>
<gene>
    <name evidence="1" type="ORF">QQF64_025707</name>
</gene>
<sequence length="268" mass="29734">MSDSSRGSSASTVIIDEVPNKKQRTGEAYALSAKQVEQDFTLLFDEETSSRLLQKWDTFFRPNVIKEAKSLTSTAELSELLLSAERPQGSDLDETRSLYDQEMSSLLLLVHLLPPPNPEDRSLQKLVHVMLSKDLLSFISLDEHLNNNQRQHPYLLAVGRQKSKIDSFYITLDKHLIPCKANRSLGAFDELFKAHFVFNLSYDGALPVGMSAIVSSEFVVVGETGSLTETPIQGGCRPGARQIYGPRQFYGPGSFTPLLFLMHPVGGG</sequence>